<dbReference type="EMBL" id="ACBZ01000186">
    <property type="protein sequence ID" value="EEG47648.1"/>
    <property type="molecule type" value="Genomic_DNA"/>
</dbReference>
<gene>
    <name evidence="1" type="ORF">RUMHYD_03473</name>
</gene>
<proteinExistence type="predicted"/>
<dbReference type="Gene3D" id="3.40.50.1360">
    <property type="match status" value="1"/>
</dbReference>
<name>C0CRF9_BLAHS</name>
<evidence type="ECO:0000313" key="1">
    <source>
        <dbReference type="EMBL" id="EEG47648.1"/>
    </source>
</evidence>
<reference evidence="1 2" key="2">
    <citation type="submission" date="2009-02" db="EMBL/GenBank/DDBJ databases">
        <title>Draft genome sequence of Blautia hydrogenotrophica DSM 10507 (Ruminococcus hydrogenotrophicus DSM 10507).</title>
        <authorList>
            <person name="Sudarsanam P."/>
            <person name="Ley R."/>
            <person name="Guruge J."/>
            <person name="Turnbaugh P.J."/>
            <person name="Mahowald M."/>
            <person name="Liep D."/>
            <person name="Gordon J."/>
        </authorList>
    </citation>
    <scope>NUCLEOTIDE SEQUENCE [LARGE SCALE GENOMIC DNA]</scope>
    <source>
        <strain evidence="2">DSM 10507 / JCM 14656 / S5a33</strain>
    </source>
</reference>
<evidence type="ECO:0000313" key="2">
    <source>
        <dbReference type="Proteomes" id="UP000003100"/>
    </source>
</evidence>
<dbReference type="GeneID" id="86823288"/>
<dbReference type="HOGENOM" id="CLU_3165177_0_0_9"/>
<reference evidence="1 2" key="1">
    <citation type="submission" date="2009-01" db="EMBL/GenBank/DDBJ databases">
        <authorList>
            <person name="Fulton L."/>
            <person name="Clifton S."/>
            <person name="Fulton B."/>
            <person name="Xu J."/>
            <person name="Minx P."/>
            <person name="Pepin K.H."/>
            <person name="Johnson M."/>
            <person name="Bhonagiri V."/>
            <person name="Nash W.E."/>
            <person name="Mardis E.R."/>
            <person name="Wilson R.K."/>
        </authorList>
    </citation>
    <scope>NUCLEOTIDE SEQUENCE [LARGE SCALE GENOMIC DNA]</scope>
    <source>
        <strain evidence="2">DSM 10507 / JCM 14656 / S5a33</strain>
    </source>
</reference>
<dbReference type="AlphaFoldDB" id="C0CRF9"/>
<keyword evidence="2" id="KW-1185">Reference proteome</keyword>
<dbReference type="InterPro" id="IPR037171">
    <property type="entry name" value="NagB/RpiA_transferase-like"/>
</dbReference>
<dbReference type="Proteomes" id="UP000003100">
    <property type="component" value="Unassembled WGS sequence"/>
</dbReference>
<dbReference type="eggNOG" id="COG0363">
    <property type="taxonomic scope" value="Bacteria"/>
</dbReference>
<evidence type="ECO:0008006" key="3">
    <source>
        <dbReference type="Google" id="ProtNLM"/>
    </source>
</evidence>
<dbReference type="RefSeq" id="WP_005951859.1">
    <property type="nucleotide sequence ID" value="NZ_CP136423.1"/>
</dbReference>
<comment type="caution">
    <text evidence="1">The sequence shown here is derived from an EMBL/GenBank/DDBJ whole genome shotgun (WGS) entry which is preliminary data.</text>
</comment>
<organism evidence="1 2">
    <name type="scientific">Blautia hydrogenotrophica (strain DSM 10507 / JCM 14656 / S5a33)</name>
    <name type="common">Ruminococcus hydrogenotrophicus</name>
    <dbReference type="NCBI Taxonomy" id="476272"/>
    <lineage>
        <taxon>Bacteria</taxon>
        <taxon>Bacillati</taxon>
        <taxon>Bacillota</taxon>
        <taxon>Clostridia</taxon>
        <taxon>Lachnospirales</taxon>
        <taxon>Lachnospiraceae</taxon>
        <taxon>Blautia</taxon>
    </lineage>
</organism>
<dbReference type="PATRIC" id="fig|476272.21.peg.149"/>
<accession>C0CRF9</accession>
<dbReference type="SUPFAM" id="SSF100950">
    <property type="entry name" value="NagB/RpiA/CoA transferase-like"/>
    <property type="match status" value="1"/>
</dbReference>
<protein>
    <recommendedName>
        <fullName evidence="3">Glucosamine-6-phosphate deaminase</fullName>
    </recommendedName>
</protein>
<sequence>MKIYKVKNYDEMSKKAAAILAAQVVMNPRSVLGLVIGSTPVGTYEYL</sequence>